<accession>A0A081D2L0</accession>
<dbReference type="EMBL" id="BBJU01000032">
    <property type="protein sequence ID" value="GAK73156.1"/>
    <property type="molecule type" value="Genomic_DNA"/>
</dbReference>
<gene>
    <name evidence="2" type="ORF">RRU01S_32_00180</name>
</gene>
<dbReference type="Proteomes" id="UP000028701">
    <property type="component" value="Unassembled WGS sequence"/>
</dbReference>
<protein>
    <recommendedName>
        <fullName evidence="4">TIGR02588 family protein</fullName>
    </recommendedName>
</protein>
<dbReference type="NCBIfam" id="TIGR02588">
    <property type="entry name" value="TIGR02588 family protein"/>
    <property type="match status" value="1"/>
</dbReference>
<name>A0A081D2L0_9HYPH</name>
<evidence type="ECO:0000313" key="3">
    <source>
        <dbReference type="Proteomes" id="UP000028701"/>
    </source>
</evidence>
<sequence length="135" mass="14570">MTKTIGGKSLEAKNPHWVEWVTGLVSAVIVLVVIFWIANDAFKDQDTSPDLAATVVISEQRSNGFQVSFEVSNVASATASQVTVLGEIRDGSDVVERASTVLDYVPGRSKARGGLIFRNDPEGRIILHVSAFNEP</sequence>
<proteinExistence type="predicted"/>
<dbReference type="InterPro" id="IPR013417">
    <property type="entry name" value="CHP02588"/>
</dbReference>
<evidence type="ECO:0000256" key="1">
    <source>
        <dbReference type="SAM" id="Phobius"/>
    </source>
</evidence>
<dbReference type="RefSeq" id="WP_045232579.1">
    <property type="nucleotide sequence ID" value="NZ_BBJU01000032.1"/>
</dbReference>
<keyword evidence="1" id="KW-0812">Transmembrane</keyword>
<dbReference type="OrthoDB" id="1445569at2"/>
<dbReference type="AlphaFoldDB" id="A0A081D2L0"/>
<keyword evidence="1" id="KW-0472">Membrane</keyword>
<organism evidence="2 3">
    <name type="scientific">Agrobacterium rubi TR3 = NBRC 13261</name>
    <dbReference type="NCBI Taxonomy" id="1368415"/>
    <lineage>
        <taxon>Bacteria</taxon>
        <taxon>Pseudomonadati</taxon>
        <taxon>Pseudomonadota</taxon>
        <taxon>Alphaproteobacteria</taxon>
        <taxon>Hyphomicrobiales</taxon>
        <taxon>Rhizobiaceae</taxon>
        <taxon>Rhizobium/Agrobacterium group</taxon>
        <taxon>Agrobacterium</taxon>
    </lineage>
</organism>
<dbReference type="eggNOG" id="ENOG5033GQ4">
    <property type="taxonomic scope" value="Bacteria"/>
</dbReference>
<keyword evidence="1" id="KW-1133">Transmembrane helix</keyword>
<evidence type="ECO:0000313" key="2">
    <source>
        <dbReference type="EMBL" id="GAK73156.1"/>
    </source>
</evidence>
<comment type="caution">
    <text evidence="2">The sequence shown here is derived from an EMBL/GenBank/DDBJ whole genome shotgun (WGS) entry which is preliminary data.</text>
</comment>
<feature type="transmembrane region" description="Helical" evidence="1">
    <location>
        <begin position="20"/>
        <end position="38"/>
    </location>
</feature>
<reference evidence="2 3" key="1">
    <citation type="submission" date="2014-08" db="EMBL/GenBank/DDBJ databases">
        <title>Whole genome shotgun sequence of Rhizobium rubi NBRC 13261.</title>
        <authorList>
            <person name="Katano-Makiyama Y."/>
            <person name="Hosoyama A."/>
            <person name="Hashimoto M."/>
            <person name="Hosoyama Y."/>
            <person name="Noguchi M."/>
            <person name="Tsuchikane K."/>
            <person name="Uohara A."/>
            <person name="Ohji S."/>
            <person name="Ichikawa N."/>
            <person name="Kimura A."/>
            <person name="Yamazoe A."/>
            <person name="Fujita N."/>
        </authorList>
    </citation>
    <scope>NUCLEOTIDE SEQUENCE [LARGE SCALE GENOMIC DNA]</scope>
    <source>
        <strain evidence="2 3">NBRC 13261</strain>
    </source>
</reference>
<evidence type="ECO:0008006" key="4">
    <source>
        <dbReference type="Google" id="ProtNLM"/>
    </source>
</evidence>